<proteinExistence type="predicted"/>
<keyword evidence="1" id="KW-0732">Signal</keyword>
<comment type="caution">
    <text evidence="2">The sequence shown here is derived from an EMBL/GenBank/DDBJ whole genome shotgun (WGS) entry which is preliminary data.</text>
</comment>
<dbReference type="EMBL" id="JAWQEG010000446">
    <property type="protein sequence ID" value="KAK3890074.1"/>
    <property type="molecule type" value="Genomic_DNA"/>
</dbReference>
<organism evidence="2 3">
    <name type="scientific">Petrolisthes cinctipes</name>
    <name type="common">Flat porcelain crab</name>
    <dbReference type="NCBI Taxonomy" id="88211"/>
    <lineage>
        <taxon>Eukaryota</taxon>
        <taxon>Metazoa</taxon>
        <taxon>Ecdysozoa</taxon>
        <taxon>Arthropoda</taxon>
        <taxon>Crustacea</taxon>
        <taxon>Multicrustacea</taxon>
        <taxon>Malacostraca</taxon>
        <taxon>Eumalacostraca</taxon>
        <taxon>Eucarida</taxon>
        <taxon>Decapoda</taxon>
        <taxon>Pleocyemata</taxon>
        <taxon>Anomura</taxon>
        <taxon>Galatheoidea</taxon>
        <taxon>Porcellanidae</taxon>
        <taxon>Petrolisthes</taxon>
    </lineage>
</organism>
<name>A0AAE1GE42_PETCI</name>
<evidence type="ECO:0000313" key="2">
    <source>
        <dbReference type="EMBL" id="KAK3890074.1"/>
    </source>
</evidence>
<dbReference type="AlphaFoldDB" id="A0AAE1GE42"/>
<feature type="signal peptide" evidence="1">
    <location>
        <begin position="1"/>
        <end position="17"/>
    </location>
</feature>
<feature type="chain" id="PRO_5042226491" evidence="1">
    <location>
        <begin position="18"/>
        <end position="133"/>
    </location>
</feature>
<sequence length="133" mass="14484">MIILQIVLLILTRFSHNANLKATTLSLVQLHCQLQDHNPLTAAYNTLILDIVTPTFIASITMQRVIAVSPSSTPVVEATKITSTRWQSVVKPASPSTDPSQGYNMQSTTSGPTMALDTLISFNSCMETHLKTV</sequence>
<accession>A0AAE1GE42</accession>
<dbReference type="Proteomes" id="UP001286313">
    <property type="component" value="Unassembled WGS sequence"/>
</dbReference>
<protein>
    <submittedName>
        <fullName evidence="2">Uncharacterized protein</fullName>
    </submittedName>
</protein>
<evidence type="ECO:0000313" key="3">
    <source>
        <dbReference type="Proteomes" id="UP001286313"/>
    </source>
</evidence>
<reference evidence="2" key="1">
    <citation type="submission" date="2023-10" db="EMBL/GenBank/DDBJ databases">
        <title>Genome assemblies of two species of porcelain crab, Petrolisthes cinctipes and Petrolisthes manimaculis (Anomura: Porcellanidae).</title>
        <authorList>
            <person name="Angst P."/>
        </authorList>
    </citation>
    <scope>NUCLEOTIDE SEQUENCE</scope>
    <source>
        <strain evidence="2">PB745_01</strain>
        <tissue evidence="2">Gill</tissue>
    </source>
</reference>
<evidence type="ECO:0000256" key="1">
    <source>
        <dbReference type="SAM" id="SignalP"/>
    </source>
</evidence>
<keyword evidence="3" id="KW-1185">Reference proteome</keyword>
<gene>
    <name evidence="2" type="ORF">Pcinc_005989</name>
</gene>